<dbReference type="GO" id="GO:0034551">
    <property type="term" value="P:mitochondrial respiratory chain complex III assembly"/>
    <property type="evidence" value="ECO:0007669"/>
    <property type="project" value="InterPro"/>
</dbReference>
<dbReference type="GO" id="GO:0005759">
    <property type="term" value="C:mitochondrial matrix"/>
    <property type="evidence" value="ECO:0007669"/>
    <property type="project" value="UniProtKB-SubCell"/>
</dbReference>
<keyword evidence="6" id="KW-0496">Mitochondrion</keyword>
<sequence>MAAVQAYRNLLRAARIAFEGDMVVLSAAKDSIRAGFRDKASLPASDPSIQPALAHAEEIASFLKANVVQGKKIADDTFKLRIHQHTERGDNESIKFAGKNVSIGSGVKCCSER</sequence>
<evidence type="ECO:0000256" key="1">
    <source>
        <dbReference type="ARBA" id="ARBA00004305"/>
    </source>
</evidence>
<gene>
    <name evidence="9" type="ORF">QBC35DRAFT_499080</name>
</gene>
<dbReference type="PANTHER" id="PTHR46749">
    <property type="entry name" value="COMPLEX III ASSEMBLY FACTOR LYRM7"/>
    <property type="match status" value="1"/>
</dbReference>
<dbReference type="CDD" id="cd20267">
    <property type="entry name" value="Complex1_LYR_LYRM7"/>
    <property type="match status" value="1"/>
</dbReference>
<dbReference type="GO" id="GO:0044183">
    <property type="term" value="F:protein folding chaperone"/>
    <property type="evidence" value="ECO:0007669"/>
    <property type="project" value="TreeGrafter"/>
</dbReference>
<dbReference type="InterPro" id="IPR050435">
    <property type="entry name" value="MZM1/LYRM7"/>
</dbReference>
<comment type="similarity">
    <text evidence="2">Belongs to the complex I LYR family. MZM1 subfamily.</text>
</comment>
<evidence type="ECO:0000256" key="8">
    <source>
        <dbReference type="ARBA" id="ARBA00025268"/>
    </source>
</evidence>
<evidence type="ECO:0000256" key="3">
    <source>
        <dbReference type="ARBA" id="ARBA00011589"/>
    </source>
</evidence>
<evidence type="ECO:0000256" key="7">
    <source>
        <dbReference type="ARBA" id="ARBA00023186"/>
    </source>
</evidence>
<comment type="caution">
    <text evidence="9">The sequence shown here is derived from an EMBL/GenBank/DDBJ whole genome shotgun (WGS) entry which is preliminary data.</text>
</comment>
<evidence type="ECO:0000256" key="6">
    <source>
        <dbReference type="ARBA" id="ARBA00023128"/>
    </source>
</evidence>
<reference evidence="9" key="1">
    <citation type="journal article" date="2023" name="Mol. Phylogenet. Evol.">
        <title>Genome-scale phylogeny and comparative genomics of the fungal order Sordariales.</title>
        <authorList>
            <person name="Hensen N."/>
            <person name="Bonometti L."/>
            <person name="Westerberg I."/>
            <person name="Brannstrom I.O."/>
            <person name="Guillou S."/>
            <person name="Cros-Aarteil S."/>
            <person name="Calhoun S."/>
            <person name="Haridas S."/>
            <person name="Kuo A."/>
            <person name="Mondo S."/>
            <person name="Pangilinan J."/>
            <person name="Riley R."/>
            <person name="LaButti K."/>
            <person name="Andreopoulos B."/>
            <person name="Lipzen A."/>
            <person name="Chen C."/>
            <person name="Yan M."/>
            <person name="Daum C."/>
            <person name="Ng V."/>
            <person name="Clum A."/>
            <person name="Steindorff A."/>
            <person name="Ohm R.A."/>
            <person name="Martin F."/>
            <person name="Silar P."/>
            <person name="Natvig D.O."/>
            <person name="Lalanne C."/>
            <person name="Gautier V."/>
            <person name="Ament-Velasquez S.L."/>
            <person name="Kruys A."/>
            <person name="Hutchinson M.I."/>
            <person name="Powell A.J."/>
            <person name="Barry K."/>
            <person name="Miller A.N."/>
            <person name="Grigoriev I.V."/>
            <person name="Debuchy R."/>
            <person name="Gladieux P."/>
            <person name="Hiltunen Thoren M."/>
            <person name="Johannesson H."/>
        </authorList>
    </citation>
    <scope>NUCLEOTIDE SEQUENCE</scope>
    <source>
        <strain evidence="9">PSN309</strain>
    </source>
</reference>
<proteinExistence type="inferred from homology"/>
<comment type="subcellular location">
    <subcellularLocation>
        <location evidence="1">Mitochondrion matrix</location>
    </subcellularLocation>
</comment>
<keyword evidence="7" id="KW-0143">Chaperone</keyword>
<comment type="function">
    <text evidence="8">Assembly factor required for Rieske Fe-S protein RIP1 incorporation into the cytochrome b-c1 (CIII) complex. Functions as a chaperone, binding to this subunit within the mitochondrial matrix and stabilizing it prior to its translocation and insertion into the late CIII dimeric intermediate within the mitochondrial inner membrane. Modulates the mitochondrial matrix zinc pool.</text>
</comment>
<dbReference type="InterPro" id="IPR045298">
    <property type="entry name" value="Complex1_LYR_LYRM7"/>
</dbReference>
<organism evidence="9 10">
    <name type="scientific">Podospora australis</name>
    <dbReference type="NCBI Taxonomy" id="1536484"/>
    <lineage>
        <taxon>Eukaryota</taxon>
        <taxon>Fungi</taxon>
        <taxon>Dikarya</taxon>
        <taxon>Ascomycota</taxon>
        <taxon>Pezizomycotina</taxon>
        <taxon>Sordariomycetes</taxon>
        <taxon>Sordariomycetidae</taxon>
        <taxon>Sordariales</taxon>
        <taxon>Podosporaceae</taxon>
        <taxon>Podospora</taxon>
    </lineage>
</organism>
<protein>
    <recommendedName>
        <fullName evidence="4">Mitochondrial zinc maintenance protein 1, mitochondrial</fullName>
    </recommendedName>
</protein>
<comment type="subunit">
    <text evidence="3">Interacts with RIP1.</text>
</comment>
<dbReference type="EMBL" id="MU864406">
    <property type="protein sequence ID" value="KAK4187232.1"/>
    <property type="molecule type" value="Genomic_DNA"/>
</dbReference>
<dbReference type="PANTHER" id="PTHR46749:SF1">
    <property type="entry name" value="COMPLEX III ASSEMBLY FACTOR LYRM7"/>
    <property type="match status" value="1"/>
</dbReference>
<keyword evidence="10" id="KW-1185">Reference proteome</keyword>
<accession>A0AAN6WVI6</accession>
<dbReference type="Proteomes" id="UP001302126">
    <property type="component" value="Unassembled WGS sequence"/>
</dbReference>
<dbReference type="AlphaFoldDB" id="A0AAN6WVI6"/>
<evidence type="ECO:0000313" key="10">
    <source>
        <dbReference type="Proteomes" id="UP001302126"/>
    </source>
</evidence>
<evidence type="ECO:0000256" key="2">
    <source>
        <dbReference type="ARBA" id="ARBA00009949"/>
    </source>
</evidence>
<evidence type="ECO:0000313" key="9">
    <source>
        <dbReference type="EMBL" id="KAK4187232.1"/>
    </source>
</evidence>
<name>A0AAN6WVI6_9PEZI</name>
<reference evidence="9" key="2">
    <citation type="submission" date="2023-05" db="EMBL/GenBank/DDBJ databases">
        <authorList>
            <consortium name="Lawrence Berkeley National Laboratory"/>
            <person name="Steindorff A."/>
            <person name="Hensen N."/>
            <person name="Bonometti L."/>
            <person name="Westerberg I."/>
            <person name="Brannstrom I.O."/>
            <person name="Guillou S."/>
            <person name="Cros-Aarteil S."/>
            <person name="Calhoun S."/>
            <person name="Haridas S."/>
            <person name="Kuo A."/>
            <person name="Mondo S."/>
            <person name="Pangilinan J."/>
            <person name="Riley R."/>
            <person name="Labutti K."/>
            <person name="Andreopoulos B."/>
            <person name="Lipzen A."/>
            <person name="Chen C."/>
            <person name="Yanf M."/>
            <person name="Daum C."/>
            <person name="Ng V."/>
            <person name="Clum A."/>
            <person name="Ohm R."/>
            <person name="Martin F."/>
            <person name="Silar P."/>
            <person name="Natvig D."/>
            <person name="Lalanne C."/>
            <person name="Gautier V."/>
            <person name="Ament-Velasquez S.L."/>
            <person name="Kruys A."/>
            <person name="Hutchinson M.I."/>
            <person name="Powell A.J."/>
            <person name="Barry K."/>
            <person name="Miller A.N."/>
            <person name="Grigoriev I.V."/>
            <person name="Debuchy R."/>
            <person name="Gladieux P."/>
            <person name="Thoren M.H."/>
            <person name="Johannesson H."/>
        </authorList>
    </citation>
    <scope>NUCLEOTIDE SEQUENCE</scope>
    <source>
        <strain evidence="9">PSN309</strain>
    </source>
</reference>
<keyword evidence="5" id="KW-0809">Transit peptide</keyword>
<evidence type="ECO:0000256" key="4">
    <source>
        <dbReference type="ARBA" id="ARBA00015108"/>
    </source>
</evidence>
<evidence type="ECO:0000256" key="5">
    <source>
        <dbReference type="ARBA" id="ARBA00022946"/>
    </source>
</evidence>